<organism evidence="1 2">
    <name type="scientific">Dovyalis caffra</name>
    <dbReference type="NCBI Taxonomy" id="77055"/>
    <lineage>
        <taxon>Eukaryota</taxon>
        <taxon>Viridiplantae</taxon>
        <taxon>Streptophyta</taxon>
        <taxon>Embryophyta</taxon>
        <taxon>Tracheophyta</taxon>
        <taxon>Spermatophyta</taxon>
        <taxon>Magnoliopsida</taxon>
        <taxon>eudicotyledons</taxon>
        <taxon>Gunneridae</taxon>
        <taxon>Pentapetalae</taxon>
        <taxon>rosids</taxon>
        <taxon>fabids</taxon>
        <taxon>Malpighiales</taxon>
        <taxon>Salicaceae</taxon>
        <taxon>Flacourtieae</taxon>
        <taxon>Dovyalis</taxon>
    </lineage>
</organism>
<name>A0AAV1R1W2_9ROSI</name>
<proteinExistence type="predicted"/>
<keyword evidence="2" id="KW-1185">Reference proteome</keyword>
<dbReference type="AlphaFoldDB" id="A0AAV1R1W2"/>
<accession>A0AAV1R1W2</accession>
<evidence type="ECO:0000313" key="1">
    <source>
        <dbReference type="EMBL" id="CAK7326834.1"/>
    </source>
</evidence>
<dbReference type="EMBL" id="CAWUPB010000851">
    <property type="protein sequence ID" value="CAK7326834.1"/>
    <property type="molecule type" value="Genomic_DNA"/>
</dbReference>
<reference evidence="1 2" key="1">
    <citation type="submission" date="2024-01" db="EMBL/GenBank/DDBJ databases">
        <authorList>
            <person name="Waweru B."/>
        </authorList>
    </citation>
    <scope>NUCLEOTIDE SEQUENCE [LARGE SCALE GENOMIC DNA]</scope>
</reference>
<protein>
    <submittedName>
        <fullName evidence="1">Uncharacterized protein</fullName>
    </submittedName>
</protein>
<gene>
    <name evidence="1" type="ORF">DCAF_LOCUS4540</name>
</gene>
<sequence length="76" mass="8267">MNIGQGQPFLAAGCCVGVAGNMQAVDVAHCLGPMVCFVSLAAWKTTRRWTIAAQSKYDLARRAGIDTKRRDDRLIN</sequence>
<comment type="caution">
    <text evidence="1">The sequence shown here is derived from an EMBL/GenBank/DDBJ whole genome shotgun (WGS) entry which is preliminary data.</text>
</comment>
<dbReference type="Proteomes" id="UP001314170">
    <property type="component" value="Unassembled WGS sequence"/>
</dbReference>
<evidence type="ECO:0000313" key="2">
    <source>
        <dbReference type="Proteomes" id="UP001314170"/>
    </source>
</evidence>